<gene>
    <name evidence="2" type="ORF">O181_059369</name>
</gene>
<feature type="non-terminal residue" evidence="2">
    <location>
        <position position="1"/>
    </location>
</feature>
<dbReference type="Pfam" id="PF20515">
    <property type="entry name" value="2OG-FeII_Oxy_6"/>
    <property type="match status" value="1"/>
</dbReference>
<protein>
    <recommendedName>
        <fullName evidence="1">Tet-like 2OG-Fe(II) oxygenase domain-containing protein</fullName>
    </recommendedName>
</protein>
<dbReference type="AlphaFoldDB" id="A0A9Q3HYK2"/>
<dbReference type="Proteomes" id="UP000765509">
    <property type="component" value="Unassembled WGS sequence"/>
</dbReference>
<evidence type="ECO:0000259" key="1">
    <source>
        <dbReference type="Pfam" id="PF20515"/>
    </source>
</evidence>
<feature type="domain" description="Tet-like 2OG-Fe(II) oxygenase" evidence="1">
    <location>
        <begin position="12"/>
        <end position="101"/>
    </location>
</feature>
<evidence type="ECO:0000313" key="3">
    <source>
        <dbReference type="Proteomes" id="UP000765509"/>
    </source>
</evidence>
<organism evidence="2 3">
    <name type="scientific">Austropuccinia psidii MF-1</name>
    <dbReference type="NCBI Taxonomy" id="1389203"/>
    <lineage>
        <taxon>Eukaryota</taxon>
        <taxon>Fungi</taxon>
        <taxon>Dikarya</taxon>
        <taxon>Basidiomycota</taxon>
        <taxon>Pucciniomycotina</taxon>
        <taxon>Pucciniomycetes</taxon>
        <taxon>Pucciniales</taxon>
        <taxon>Sphaerophragmiaceae</taxon>
        <taxon>Austropuccinia</taxon>
    </lineage>
</organism>
<dbReference type="EMBL" id="AVOT02027551">
    <property type="protein sequence ID" value="MBW0519654.1"/>
    <property type="molecule type" value="Genomic_DNA"/>
</dbReference>
<evidence type="ECO:0000313" key="2">
    <source>
        <dbReference type="EMBL" id="MBW0519654.1"/>
    </source>
</evidence>
<sequence>NYEGNIPANQGACKFASALTFTMNRFKNSPHLDEDASLYALGWWFQADKWTGQIQRDASKRCTGGKLISPNEHVWIDLSACHGLIQVVWASSTFVHYTNPSKDKESTTLVGMSAQCSRRLLTIHTPILTLVKVPKNAKNSLCLYRLPTINTPILMLVKVPNNAENILRLCRLPTIQTPIRKLVKVPENAKNSSCLYRLPTIHTPILTLVKVPDNLNNSIHD</sequence>
<keyword evidence="3" id="KW-1185">Reference proteome</keyword>
<accession>A0A9Q3HYK2</accession>
<reference evidence="2" key="1">
    <citation type="submission" date="2021-03" db="EMBL/GenBank/DDBJ databases">
        <title>Draft genome sequence of rust myrtle Austropuccinia psidii MF-1, a brazilian biotype.</title>
        <authorList>
            <person name="Quecine M.C."/>
            <person name="Pachon D.M.R."/>
            <person name="Bonatelli M.L."/>
            <person name="Correr F.H."/>
            <person name="Franceschini L.M."/>
            <person name="Leite T.F."/>
            <person name="Margarido G.R.A."/>
            <person name="Almeida C.A."/>
            <person name="Ferrarezi J.A."/>
            <person name="Labate C.A."/>
        </authorList>
    </citation>
    <scope>NUCLEOTIDE SEQUENCE</scope>
    <source>
        <strain evidence="2">MF-1</strain>
    </source>
</reference>
<comment type="caution">
    <text evidence="2">The sequence shown here is derived from an EMBL/GenBank/DDBJ whole genome shotgun (WGS) entry which is preliminary data.</text>
</comment>
<name>A0A9Q3HYK2_9BASI</name>
<proteinExistence type="predicted"/>
<dbReference type="InterPro" id="IPR046798">
    <property type="entry name" value="2OG-FeII_Oxy_6"/>
</dbReference>